<evidence type="ECO:0000313" key="1">
    <source>
        <dbReference type="EMBL" id="CAB4601294.1"/>
    </source>
</evidence>
<dbReference type="AlphaFoldDB" id="A0A6J6GQE1"/>
<accession>A0A6J6GQE1</accession>
<gene>
    <name evidence="1" type="ORF">UFOPK1826_00682</name>
</gene>
<reference evidence="1" key="1">
    <citation type="submission" date="2020-05" db="EMBL/GenBank/DDBJ databases">
        <authorList>
            <person name="Chiriac C."/>
            <person name="Salcher M."/>
            <person name="Ghai R."/>
            <person name="Kavagutti S V."/>
        </authorList>
    </citation>
    <scope>NUCLEOTIDE SEQUENCE</scope>
</reference>
<organism evidence="1">
    <name type="scientific">freshwater metagenome</name>
    <dbReference type="NCBI Taxonomy" id="449393"/>
    <lineage>
        <taxon>unclassified sequences</taxon>
        <taxon>metagenomes</taxon>
        <taxon>ecological metagenomes</taxon>
    </lineage>
</organism>
<sequence>MQNSVSPSPSADEAVAISPALELLWPKPQPIAVTTVQTSWRFSGRSWTNSTIARRNRPN</sequence>
<name>A0A6J6GQE1_9ZZZZ</name>
<dbReference type="EMBL" id="CAEZUN010000069">
    <property type="protein sequence ID" value="CAB4601294.1"/>
    <property type="molecule type" value="Genomic_DNA"/>
</dbReference>
<protein>
    <submittedName>
        <fullName evidence="1">Unannotated protein</fullName>
    </submittedName>
</protein>
<proteinExistence type="predicted"/>